<accession>A0AAN6ZGL3</accession>
<dbReference type="AlphaFoldDB" id="A0AAN6ZGL3"/>
<dbReference type="EMBL" id="MU853402">
    <property type="protein sequence ID" value="KAK4137662.1"/>
    <property type="molecule type" value="Genomic_DNA"/>
</dbReference>
<gene>
    <name evidence="2" type="ORF">BT67DRAFT_447421</name>
</gene>
<name>A0AAN6ZGL3_9PEZI</name>
<keyword evidence="3" id="KW-1185">Reference proteome</keyword>
<sequence>MKFISIALALAAAALGRGENTVKLVSQDSVDRTVHFTGNPGMPAIETVTVRGHQNVTVDMPHGWIGNWFAVSRGAAVAPGMLGEVAFNSWGGVTFFDVSAIVNAHDHVGVKKMWPAASRKPSSGCDAFPCAFAYYLPDDVQTQATRETDLICTLGGGGDARNAAPVVDAATALVFPREFVTGRGLPVQI</sequence>
<proteinExistence type="predicted"/>
<organism evidence="2 3">
    <name type="scientific">Trichocladium antarcticum</name>
    <dbReference type="NCBI Taxonomy" id="1450529"/>
    <lineage>
        <taxon>Eukaryota</taxon>
        <taxon>Fungi</taxon>
        <taxon>Dikarya</taxon>
        <taxon>Ascomycota</taxon>
        <taxon>Pezizomycotina</taxon>
        <taxon>Sordariomycetes</taxon>
        <taxon>Sordariomycetidae</taxon>
        <taxon>Sordariales</taxon>
        <taxon>Chaetomiaceae</taxon>
        <taxon>Trichocladium</taxon>
    </lineage>
</organism>
<feature type="signal peptide" evidence="1">
    <location>
        <begin position="1"/>
        <end position="18"/>
    </location>
</feature>
<reference evidence="2" key="2">
    <citation type="submission" date="2023-05" db="EMBL/GenBank/DDBJ databases">
        <authorList>
            <consortium name="Lawrence Berkeley National Laboratory"/>
            <person name="Steindorff A."/>
            <person name="Hensen N."/>
            <person name="Bonometti L."/>
            <person name="Westerberg I."/>
            <person name="Brannstrom I.O."/>
            <person name="Guillou S."/>
            <person name="Cros-Aarteil S."/>
            <person name="Calhoun S."/>
            <person name="Haridas S."/>
            <person name="Kuo A."/>
            <person name="Mondo S."/>
            <person name="Pangilinan J."/>
            <person name="Riley R."/>
            <person name="Labutti K."/>
            <person name="Andreopoulos B."/>
            <person name="Lipzen A."/>
            <person name="Chen C."/>
            <person name="Yanf M."/>
            <person name="Daum C."/>
            <person name="Ng V."/>
            <person name="Clum A."/>
            <person name="Ohm R."/>
            <person name="Martin F."/>
            <person name="Silar P."/>
            <person name="Natvig D."/>
            <person name="Lalanne C."/>
            <person name="Gautier V."/>
            <person name="Ament-Velasquez S.L."/>
            <person name="Kruys A."/>
            <person name="Hutchinson M.I."/>
            <person name="Powell A.J."/>
            <person name="Barry K."/>
            <person name="Miller A.N."/>
            <person name="Grigoriev I.V."/>
            <person name="Debuchy R."/>
            <person name="Gladieux P."/>
            <person name="Thoren M.H."/>
            <person name="Johannesson H."/>
        </authorList>
    </citation>
    <scope>NUCLEOTIDE SEQUENCE</scope>
    <source>
        <strain evidence="2">CBS 123565</strain>
    </source>
</reference>
<comment type="caution">
    <text evidence="2">The sequence shown here is derived from an EMBL/GenBank/DDBJ whole genome shotgun (WGS) entry which is preliminary data.</text>
</comment>
<keyword evidence="1" id="KW-0732">Signal</keyword>
<evidence type="ECO:0000313" key="3">
    <source>
        <dbReference type="Proteomes" id="UP001304895"/>
    </source>
</evidence>
<protein>
    <submittedName>
        <fullName evidence="2">DNase1 protein</fullName>
    </submittedName>
</protein>
<dbReference type="Proteomes" id="UP001304895">
    <property type="component" value="Unassembled WGS sequence"/>
</dbReference>
<evidence type="ECO:0000313" key="2">
    <source>
        <dbReference type="EMBL" id="KAK4137662.1"/>
    </source>
</evidence>
<feature type="chain" id="PRO_5042978988" evidence="1">
    <location>
        <begin position="19"/>
        <end position="189"/>
    </location>
</feature>
<evidence type="ECO:0000256" key="1">
    <source>
        <dbReference type="SAM" id="SignalP"/>
    </source>
</evidence>
<reference evidence="2" key="1">
    <citation type="journal article" date="2023" name="Mol. Phylogenet. Evol.">
        <title>Genome-scale phylogeny and comparative genomics of the fungal order Sordariales.</title>
        <authorList>
            <person name="Hensen N."/>
            <person name="Bonometti L."/>
            <person name="Westerberg I."/>
            <person name="Brannstrom I.O."/>
            <person name="Guillou S."/>
            <person name="Cros-Aarteil S."/>
            <person name="Calhoun S."/>
            <person name="Haridas S."/>
            <person name="Kuo A."/>
            <person name="Mondo S."/>
            <person name="Pangilinan J."/>
            <person name="Riley R."/>
            <person name="LaButti K."/>
            <person name="Andreopoulos B."/>
            <person name="Lipzen A."/>
            <person name="Chen C."/>
            <person name="Yan M."/>
            <person name="Daum C."/>
            <person name="Ng V."/>
            <person name="Clum A."/>
            <person name="Steindorff A."/>
            <person name="Ohm R.A."/>
            <person name="Martin F."/>
            <person name="Silar P."/>
            <person name="Natvig D.O."/>
            <person name="Lalanne C."/>
            <person name="Gautier V."/>
            <person name="Ament-Velasquez S.L."/>
            <person name="Kruys A."/>
            <person name="Hutchinson M.I."/>
            <person name="Powell A.J."/>
            <person name="Barry K."/>
            <person name="Miller A.N."/>
            <person name="Grigoriev I.V."/>
            <person name="Debuchy R."/>
            <person name="Gladieux P."/>
            <person name="Hiltunen Thoren M."/>
            <person name="Johannesson H."/>
        </authorList>
    </citation>
    <scope>NUCLEOTIDE SEQUENCE</scope>
    <source>
        <strain evidence="2">CBS 123565</strain>
    </source>
</reference>